<reference evidence="1" key="1">
    <citation type="submission" date="2020-09" db="EMBL/GenBank/DDBJ databases">
        <title>Hoyosella lacisalsi sp. nov., a halotolerant actinobacterium isolated from soil of Lake Gudzhirganskoe.</title>
        <authorList>
            <person name="Yang Q."/>
            <person name="Guo P.Y."/>
            <person name="Liu S.W."/>
            <person name="Li F.N."/>
            <person name="Sun C.H."/>
        </authorList>
    </citation>
    <scope>NUCLEOTIDE SEQUENCE</scope>
    <source>
        <strain evidence="1">G463</strain>
    </source>
</reference>
<name>A0A927J9F8_9ACTN</name>
<protein>
    <submittedName>
        <fullName evidence="1">Uncharacterized protein</fullName>
    </submittedName>
</protein>
<evidence type="ECO:0000313" key="1">
    <source>
        <dbReference type="EMBL" id="MBD8504961.1"/>
    </source>
</evidence>
<keyword evidence="2" id="KW-1185">Reference proteome</keyword>
<sequence length="100" mass="11069">MEGKITVLLLGDQWQVRESTIDVKPSRFIAVGQDDIEVSVIWGAPSDLKHIVWAGLIAPSYCEVQLVVVTTPSQPLTSDVKSLIRTLELKLGTEIRVIEQ</sequence>
<gene>
    <name evidence="1" type="ORF">HT102_00470</name>
</gene>
<dbReference type="AlphaFoldDB" id="A0A927J9F8"/>
<dbReference type="EMBL" id="JACYWE010000001">
    <property type="protein sequence ID" value="MBD8504961.1"/>
    <property type="molecule type" value="Genomic_DNA"/>
</dbReference>
<dbReference type="RefSeq" id="WP_192037455.1">
    <property type="nucleotide sequence ID" value="NZ_JACYWE010000001.1"/>
</dbReference>
<dbReference type="Proteomes" id="UP000642993">
    <property type="component" value="Unassembled WGS sequence"/>
</dbReference>
<proteinExistence type="predicted"/>
<evidence type="ECO:0000313" key="2">
    <source>
        <dbReference type="Proteomes" id="UP000642993"/>
    </source>
</evidence>
<comment type="caution">
    <text evidence="1">The sequence shown here is derived from an EMBL/GenBank/DDBJ whole genome shotgun (WGS) entry which is preliminary data.</text>
</comment>
<accession>A0A927J9F8</accession>
<organism evidence="1 2">
    <name type="scientific">Lolliginicoccus lacisalsi</name>
    <dbReference type="NCBI Taxonomy" id="2742202"/>
    <lineage>
        <taxon>Bacteria</taxon>
        <taxon>Bacillati</taxon>
        <taxon>Actinomycetota</taxon>
        <taxon>Actinomycetes</taxon>
        <taxon>Mycobacteriales</taxon>
        <taxon>Hoyosellaceae</taxon>
        <taxon>Lolliginicoccus</taxon>
    </lineage>
</organism>